<dbReference type="GO" id="GO:0031469">
    <property type="term" value="C:bacterial microcompartment"/>
    <property type="evidence" value="ECO:0007669"/>
    <property type="project" value="UniProtKB-SubCell"/>
</dbReference>
<dbReference type="InterPro" id="IPR004992">
    <property type="entry name" value="EutN_CcmL"/>
</dbReference>
<sequence>MEVEVESGENIIAYDPLGCAVGEAVLLTQGSVAAGYFTEFKAPIDSLIIGSIDEKE</sequence>
<evidence type="ECO:0000313" key="3">
    <source>
        <dbReference type="EMBL" id="SVB59432.1"/>
    </source>
</evidence>
<dbReference type="EMBL" id="UINC01048646">
    <property type="protein sequence ID" value="SVB59432.1"/>
    <property type="molecule type" value="Genomic_DNA"/>
</dbReference>
<reference evidence="3" key="1">
    <citation type="submission" date="2018-05" db="EMBL/GenBank/DDBJ databases">
        <authorList>
            <person name="Lanie J.A."/>
            <person name="Ng W.-L."/>
            <person name="Kazmierczak K.M."/>
            <person name="Andrzejewski T.M."/>
            <person name="Davidsen T.M."/>
            <person name="Wayne K.J."/>
            <person name="Tettelin H."/>
            <person name="Glass J.I."/>
            <person name="Rusch D."/>
            <person name="Podicherti R."/>
            <person name="Tsui H.-C.T."/>
            <person name="Winkler M.E."/>
        </authorList>
    </citation>
    <scope>NUCLEOTIDE SEQUENCE</scope>
</reference>
<proteinExistence type="predicted"/>
<comment type="subcellular location">
    <subcellularLocation>
        <location evidence="1">Bacterial microcompartment</location>
    </subcellularLocation>
</comment>
<evidence type="ECO:0000256" key="2">
    <source>
        <dbReference type="ARBA" id="ARBA00024446"/>
    </source>
</evidence>
<dbReference type="InterPro" id="IPR036677">
    <property type="entry name" value="EutN_CcmL_sf"/>
</dbReference>
<protein>
    <recommendedName>
        <fullName evidence="4">Ethanolamine utilization protein EutN</fullName>
    </recommendedName>
</protein>
<name>A0A382F9Y1_9ZZZZ</name>
<organism evidence="3">
    <name type="scientific">marine metagenome</name>
    <dbReference type="NCBI Taxonomy" id="408172"/>
    <lineage>
        <taxon>unclassified sequences</taxon>
        <taxon>metagenomes</taxon>
        <taxon>ecological metagenomes</taxon>
    </lineage>
</organism>
<accession>A0A382F9Y1</accession>
<dbReference type="Pfam" id="PF03319">
    <property type="entry name" value="EutN_CcmL"/>
    <property type="match status" value="1"/>
</dbReference>
<evidence type="ECO:0000256" key="1">
    <source>
        <dbReference type="ARBA" id="ARBA00024322"/>
    </source>
</evidence>
<dbReference type="Gene3D" id="2.40.50.220">
    <property type="entry name" value="EutN/Ccml"/>
    <property type="match status" value="1"/>
</dbReference>
<dbReference type="AlphaFoldDB" id="A0A382F9Y1"/>
<gene>
    <name evidence="3" type="ORF">METZ01_LOCUS212286</name>
</gene>
<keyword evidence="2" id="KW-1283">Bacterial microcompartment</keyword>
<evidence type="ECO:0008006" key="4">
    <source>
        <dbReference type="Google" id="ProtNLM"/>
    </source>
</evidence>
<dbReference type="PROSITE" id="PS51932">
    <property type="entry name" value="BMV"/>
    <property type="match status" value="1"/>
</dbReference>
<dbReference type="SUPFAM" id="SSF159133">
    <property type="entry name" value="EutN/CcmL-like"/>
    <property type="match status" value="1"/>
</dbReference>